<evidence type="ECO:0000313" key="1">
    <source>
        <dbReference type="EMBL" id="ALO65923.1"/>
    </source>
</evidence>
<organism evidence="1 2">
    <name type="scientific">Arthrobacter alpinus</name>
    <dbReference type="NCBI Taxonomy" id="656366"/>
    <lineage>
        <taxon>Bacteria</taxon>
        <taxon>Bacillati</taxon>
        <taxon>Actinomycetota</taxon>
        <taxon>Actinomycetes</taxon>
        <taxon>Micrococcales</taxon>
        <taxon>Micrococcaceae</taxon>
        <taxon>Arthrobacter</taxon>
    </lineage>
</organism>
<dbReference type="EMBL" id="CP013200">
    <property type="protein sequence ID" value="ALO65923.1"/>
    <property type="molecule type" value="Genomic_DNA"/>
</dbReference>
<sequence length="179" mass="18739">MVSVKLYGSSGSEHWVTVSKDLPVNDQGGYLGTRGSSDGAAINNPQAANWPSYYEKALAQGYPNDGKPAGSYHGIESQWPSNLSPTVGGGKASVLGNPDAIWQAIADGKPVVISTDAPARGDDGRPENLPGPHAFFAKGLDDAGNIVLGNPWGPPQPDAIMSKEQYEKYVTESAVIGMK</sequence>
<name>A0A0S2LWP1_9MICC</name>
<dbReference type="Proteomes" id="UP000059574">
    <property type="component" value="Chromosome"/>
</dbReference>
<reference evidence="2" key="1">
    <citation type="submission" date="2015-11" db="EMBL/GenBank/DDBJ databases">
        <authorList>
            <person name="Kumar R."/>
            <person name="Singh D."/>
            <person name="Swarnkar M.K."/>
            <person name="Singh A.K."/>
            <person name="Kumar S."/>
        </authorList>
    </citation>
    <scope>NUCLEOTIDE SEQUENCE [LARGE SCALE GENOMIC DNA]</scope>
    <source>
        <strain evidence="2">ERGS4:06</strain>
    </source>
</reference>
<accession>A0A0S2LWP1</accession>
<dbReference type="RefSeq" id="WP_062286552.1">
    <property type="nucleotide sequence ID" value="NZ_CP013200.1"/>
</dbReference>
<dbReference type="InterPro" id="IPR038765">
    <property type="entry name" value="Papain-like_cys_pep_sf"/>
</dbReference>
<proteinExistence type="predicted"/>
<gene>
    <name evidence="1" type="ORF">AS189_04720</name>
</gene>
<reference evidence="1 2" key="2">
    <citation type="journal article" date="2016" name="J. Biotechnol.">
        <title>Complete genome sequence of Arthrobacter alpinus ERGS4:06, a yellow pigmented bacterium tolerant to cold and radiations isolated from Sikkim Himalaya.</title>
        <authorList>
            <person name="Kumar R."/>
            <person name="Singh D."/>
            <person name="Swarnkar M.K."/>
            <person name="Singh A.K."/>
            <person name="Kumar S."/>
        </authorList>
    </citation>
    <scope>NUCLEOTIDE SEQUENCE [LARGE SCALE GENOMIC DNA]</scope>
    <source>
        <strain evidence="1 2">ERGS4:06</strain>
    </source>
</reference>
<evidence type="ECO:0000313" key="2">
    <source>
        <dbReference type="Proteomes" id="UP000059574"/>
    </source>
</evidence>
<dbReference type="AlphaFoldDB" id="A0A0S2LWP1"/>
<dbReference type="SUPFAM" id="SSF54001">
    <property type="entry name" value="Cysteine proteinases"/>
    <property type="match status" value="1"/>
</dbReference>
<protein>
    <submittedName>
        <fullName evidence="1">Uncharacterized protein</fullName>
    </submittedName>
</protein>